<comment type="caution">
    <text evidence="1">The sequence shown here is derived from an EMBL/GenBank/DDBJ whole genome shotgun (WGS) entry which is preliminary data.</text>
</comment>
<sequence>MSKATRPSVFGAVTTPVDEVPAADSAAVTPATKPAKGESGMFKTSIYLPLSVKDKLEEIAFHEGRKKVHDLFMEGIDAVLSKRGYATTAEMKDNSKAS</sequence>
<name>A0A7W6NMU4_9HYPH</name>
<reference evidence="1 2" key="1">
    <citation type="submission" date="2020-08" db="EMBL/GenBank/DDBJ databases">
        <title>Genomic Encyclopedia of Type Strains, Phase IV (KMG-IV): sequencing the most valuable type-strain genomes for metagenomic binning, comparative biology and taxonomic classification.</title>
        <authorList>
            <person name="Goeker M."/>
        </authorList>
    </citation>
    <scope>NUCLEOTIDE SEQUENCE [LARGE SCALE GENOMIC DNA]</scope>
    <source>
        <strain evidence="1 2">DSM 29853</strain>
    </source>
</reference>
<dbReference type="RefSeq" id="WP_183368562.1">
    <property type="nucleotide sequence ID" value="NZ_JACIEZ010000022.1"/>
</dbReference>
<gene>
    <name evidence="1" type="ORF">GGR23_004606</name>
</gene>
<accession>A0A7W6NMU4</accession>
<evidence type="ECO:0000313" key="2">
    <source>
        <dbReference type="Proteomes" id="UP000528286"/>
    </source>
</evidence>
<proteinExistence type="predicted"/>
<protein>
    <submittedName>
        <fullName evidence="1">Uncharacterized protein</fullName>
    </submittedName>
</protein>
<dbReference type="EMBL" id="JACIEZ010000022">
    <property type="protein sequence ID" value="MBB4067373.1"/>
    <property type="molecule type" value="Genomic_DNA"/>
</dbReference>
<keyword evidence="2" id="KW-1185">Reference proteome</keyword>
<evidence type="ECO:0000313" key="1">
    <source>
        <dbReference type="EMBL" id="MBB4067373.1"/>
    </source>
</evidence>
<organism evidence="1 2">
    <name type="scientific">Gellertiella hungarica</name>
    <dbReference type="NCBI Taxonomy" id="1572859"/>
    <lineage>
        <taxon>Bacteria</taxon>
        <taxon>Pseudomonadati</taxon>
        <taxon>Pseudomonadota</taxon>
        <taxon>Alphaproteobacteria</taxon>
        <taxon>Hyphomicrobiales</taxon>
        <taxon>Rhizobiaceae</taxon>
        <taxon>Gellertiella</taxon>
    </lineage>
</organism>
<dbReference type="Proteomes" id="UP000528286">
    <property type="component" value="Unassembled WGS sequence"/>
</dbReference>
<dbReference type="AlphaFoldDB" id="A0A7W6NMU4"/>